<organism evidence="13 14">
    <name type="scientific">Litoribrevibacter albus</name>
    <dbReference type="NCBI Taxonomy" id="1473156"/>
    <lineage>
        <taxon>Bacteria</taxon>
        <taxon>Pseudomonadati</taxon>
        <taxon>Pseudomonadota</taxon>
        <taxon>Gammaproteobacteria</taxon>
        <taxon>Oceanospirillales</taxon>
        <taxon>Oceanospirillaceae</taxon>
        <taxon>Litoribrevibacter</taxon>
    </lineage>
</organism>
<dbReference type="GO" id="GO:0046872">
    <property type="term" value="F:metal ion binding"/>
    <property type="evidence" value="ECO:0007669"/>
    <property type="project" value="UniProtKB-KW"/>
</dbReference>
<keyword evidence="2 12" id="KW-1003">Cell membrane</keyword>
<feature type="transmembrane region" description="Helical" evidence="12">
    <location>
        <begin position="34"/>
        <end position="57"/>
    </location>
</feature>
<name>A0AA37S9J7_9GAMM</name>
<comment type="catalytic activity">
    <reaction evidence="11">
        <text>fluoride(in) = fluoride(out)</text>
        <dbReference type="Rhea" id="RHEA:76159"/>
        <dbReference type="ChEBI" id="CHEBI:17051"/>
    </reaction>
    <physiologicalReaction direction="left-to-right" evidence="11">
        <dbReference type="Rhea" id="RHEA:76160"/>
    </physiologicalReaction>
</comment>
<evidence type="ECO:0000256" key="3">
    <source>
        <dbReference type="ARBA" id="ARBA00022519"/>
    </source>
</evidence>
<dbReference type="Pfam" id="PF02537">
    <property type="entry name" value="CRCB"/>
    <property type="match status" value="1"/>
</dbReference>
<feature type="binding site" evidence="12">
    <location>
        <position position="76"/>
    </location>
    <ligand>
        <name>Na(+)</name>
        <dbReference type="ChEBI" id="CHEBI:29101"/>
        <note>structural</note>
    </ligand>
</feature>
<dbReference type="PANTHER" id="PTHR28259">
    <property type="entry name" value="FLUORIDE EXPORT PROTEIN 1-RELATED"/>
    <property type="match status" value="1"/>
</dbReference>
<dbReference type="NCBIfam" id="TIGR00494">
    <property type="entry name" value="crcB"/>
    <property type="match status" value="1"/>
</dbReference>
<keyword evidence="12" id="KW-0479">Metal-binding</keyword>
<evidence type="ECO:0000256" key="4">
    <source>
        <dbReference type="ARBA" id="ARBA00022692"/>
    </source>
</evidence>
<dbReference type="GO" id="GO:0140114">
    <property type="term" value="P:cellular detoxification of fluoride"/>
    <property type="evidence" value="ECO:0007669"/>
    <property type="project" value="UniProtKB-UniRule"/>
</dbReference>
<evidence type="ECO:0000256" key="9">
    <source>
        <dbReference type="ARBA" id="ARBA00023303"/>
    </source>
</evidence>
<keyword evidence="4 12" id="KW-0812">Transmembrane</keyword>
<comment type="subcellular location">
    <subcellularLocation>
        <location evidence="1 12">Cell membrane</location>
        <topology evidence="1 12">Multi-pass membrane protein</topology>
    </subcellularLocation>
</comment>
<evidence type="ECO:0000313" key="13">
    <source>
        <dbReference type="EMBL" id="GLQ31710.1"/>
    </source>
</evidence>
<dbReference type="EMBL" id="BSNM01000014">
    <property type="protein sequence ID" value="GLQ31710.1"/>
    <property type="molecule type" value="Genomic_DNA"/>
</dbReference>
<evidence type="ECO:0000256" key="12">
    <source>
        <dbReference type="HAMAP-Rule" id="MF_00454"/>
    </source>
</evidence>
<comment type="similarity">
    <text evidence="10 12">Belongs to the fluoride channel Fluc/FEX (TC 1.A.43) family.</text>
</comment>
<evidence type="ECO:0000256" key="7">
    <source>
        <dbReference type="ARBA" id="ARBA00023065"/>
    </source>
</evidence>
<comment type="function">
    <text evidence="12">Fluoride-specific ion channel. Important for reducing fluoride concentration in the cell, thus reducing its toxicity.</text>
</comment>
<keyword evidence="7 12" id="KW-0406">Ion transport</keyword>
<dbReference type="InterPro" id="IPR003691">
    <property type="entry name" value="FluC"/>
</dbReference>
<dbReference type="HAMAP" id="MF_00454">
    <property type="entry name" value="FluC"/>
    <property type="match status" value="1"/>
</dbReference>
<dbReference type="GO" id="GO:0062054">
    <property type="term" value="F:fluoride channel activity"/>
    <property type="evidence" value="ECO:0007669"/>
    <property type="project" value="UniProtKB-UniRule"/>
</dbReference>
<feature type="binding site" evidence="12">
    <location>
        <position position="79"/>
    </location>
    <ligand>
        <name>Na(+)</name>
        <dbReference type="ChEBI" id="CHEBI:29101"/>
        <note>structural</note>
    </ligand>
</feature>
<dbReference type="PANTHER" id="PTHR28259:SF1">
    <property type="entry name" value="FLUORIDE EXPORT PROTEIN 1-RELATED"/>
    <property type="match status" value="1"/>
</dbReference>
<reference evidence="13" key="2">
    <citation type="submission" date="2023-01" db="EMBL/GenBank/DDBJ databases">
        <title>Draft genome sequence of Litoribrevibacter albus strain NBRC 110071.</title>
        <authorList>
            <person name="Sun Q."/>
            <person name="Mori K."/>
        </authorList>
    </citation>
    <scope>NUCLEOTIDE SEQUENCE</scope>
    <source>
        <strain evidence="13">NBRC 110071</strain>
    </source>
</reference>
<comment type="activity regulation">
    <text evidence="12">Na(+) is not transported, but it plays an essential structural role and its presence is essential for fluoride channel function.</text>
</comment>
<gene>
    <name evidence="12 13" type="primary">crcB</name>
    <name evidence="12" type="synonym">fluC</name>
    <name evidence="13" type="ORF">GCM10007876_21890</name>
</gene>
<keyword evidence="14" id="KW-1185">Reference proteome</keyword>
<dbReference type="Proteomes" id="UP001161389">
    <property type="component" value="Unassembled WGS sequence"/>
</dbReference>
<evidence type="ECO:0000256" key="5">
    <source>
        <dbReference type="ARBA" id="ARBA00022989"/>
    </source>
</evidence>
<evidence type="ECO:0000256" key="11">
    <source>
        <dbReference type="ARBA" id="ARBA00035585"/>
    </source>
</evidence>
<reference evidence="13" key="1">
    <citation type="journal article" date="2014" name="Int. J. Syst. Evol. Microbiol.">
        <title>Complete genome sequence of Corynebacterium casei LMG S-19264T (=DSM 44701T), isolated from a smear-ripened cheese.</title>
        <authorList>
            <consortium name="US DOE Joint Genome Institute (JGI-PGF)"/>
            <person name="Walter F."/>
            <person name="Albersmeier A."/>
            <person name="Kalinowski J."/>
            <person name="Ruckert C."/>
        </authorList>
    </citation>
    <scope>NUCLEOTIDE SEQUENCE</scope>
    <source>
        <strain evidence="13">NBRC 110071</strain>
    </source>
</reference>
<evidence type="ECO:0000256" key="10">
    <source>
        <dbReference type="ARBA" id="ARBA00035120"/>
    </source>
</evidence>
<sequence length="125" mass="13804">MLSNMLWVSLGAVLGANARYLVSVLMVQYLGKPGYWATLSVNLVGSFLLGLVAGFILGKLDNTHHYWFLIAVGGLGSFTTFSTFSLDMLFLIQQQQVIYSILYAAVSIITGLIFVYLGWMLSRLI</sequence>
<evidence type="ECO:0000256" key="6">
    <source>
        <dbReference type="ARBA" id="ARBA00023053"/>
    </source>
</evidence>
<dbReference type="RefSeq" id="WP_284381406.1">
    <property type="nucleotide sequence ID" value="NZ_BSNM01000014.1"/>
</dbReference>
<feature type="transmembrane region" description="Helical" evidence="12">
    <location>
        <begin position="66"/>
        <end position="92"/>
    </location>
</feature>
<feature type="transmembrane region" description="Helical" evidence="12">
    <location>
        <begin position="98"/>
        <end position="119"/>
    </location>
</feature>
<comment type="caution">
    <text evidence="13">The sequence shown here is derived from an EMBL/GenBank/DDBJ whole genome shotgun (WGS) entry which is preliminary data.</text>
</comment>
<accession>A0AA37S9J7</accession>
<keyword evidence="6 12" id="KW-0915">Sodium</keyword>
<evidence type="ECO:0000313" key="14">
    <source>
        <dbReference type="Proteomes" id="UP001161389"/>
    </source>
</evidence>
<evidence type="ECO:0000256" key="1">
    <source>
        <dbReference type="ARBA" id="ARBA00004651"/>
    </source>
</evidence>
<dbReference type="AlphaFoldDB" id="A0AA37S9J7"/>
<keyword evidence="8 12" id="KW-0472">Membrane</keyword>
<protein>
    <recommendedName>
        <fullName evidence="12">Fluoride-specific ion channel FluC</fullName>
    </recommendedName>
</protein>
<evidence type="ECO:0000256" key="2">
    <source>
        <dbReference type="ARBA" id="ARBA00022475"/>
    </source>
</evidence>
<keyword evidence="12" id="KW-0813">Transport</keyword>
<proteinExistence type="inferred from homology"/>
<keyword evidence="9 12" id="KW-0407">Ion channel</keyword>
<keyword evidence="3" id="KW-0997">Cell inner membrane</keyword>
<dbReference type="GO" id="GO:0005886">
    <property type="term" value="C:plasma membrane"/>
    <property type="evidence" value="ECO:0007669"/>
    <property type="project" value="UniProtKB-SubCell"/>
</dbReference>
<evidence type="ECO:0000256" key="8">
    <source>
        <dbReference type="ARBA" id="ARBA00023136"/>
    </source>
</evidence>
<keyword evidence="5 12" id="KW-1133">Transmembrane helix</keyword>